<keyword evidence="2" id="KW-1185">Reference proteome</keyword>
<evidence type="ECO:0000313" key="1">
    <source>
        <dbReference type="EnsemblPlants" id="Ma05_p00020.1"/>
    </source>
</evidence>
<sequence>MLCYHLRHASQIITFRRCDPVLKSIILKFSQQSNTKS</sequence>
<dbReference type="EnsemblPlants" id="Ma05_t00020.1">
    <property type="protein sequence ID" value="Ma05_p00020.1"/>
    <property type="gene ID" value="Ma05_g00020"/>
</dbReference>
<dbReference type="Proteomes" id="UP000012960">
    <property type="component" value="Unplaced"/>
</dbReference>
<dbReference type="Gramene" id="Ma05_t00020.1">
    <property type="protein sequence ID" value="Ma05_p00020.1"/>
    <property type="gene ID" value="Ma05_g00020"/>
</dbReference>
<organism evidence="1 2">
    <name type="scientific">Musa acuminata subsp. malaccensis</name>
    <name type="common">Wild banana</name>
    <name type="synonym">Musa malaccensis</name>
    <dbReference type="NCBI Taxonomy" id="214687"/>
    <lineage>
        <taxon>Eukaryota</taxon>
        <taxon>Viridiplantae</taxon>
        <taxon>Streptophyta</taxon>
        <taxon>Embryophyta</taxon>
        <taxon>Tracheophyta</taxon>
        <taxon>Spermatophyta</taxon>
        <taxon>Magnoliopsida</taxon>
        <taxon>Liliopsida</taxon>
        <taxon>Zingiberales</taxon>
        <taxon>Musaceae</taxon>
        <taxon>Musa</taxon>
    </lineage>
</organism>
<protein>
    <submittedName>
        <fullName evidence="1">Uncharacterized protein</fullName>
    </submittedName>
</protein>
<dbReference type="AlphaFoldDB" id="A0A804IZ69"/>
<accession>A0A804IZ69</accession>
<reference evidence="1" key="1">
    <citation type="submission" date="2021-05" db="UniProtKB">
        <authorList>
            <consortium name="EnsemblPlants"/>
        </authorList>
    </citation>
    <scope>IDENTIFICATION</scope>
    <source>
        <strain evidence="1">subsp. malaccensis</strain>
    </source>
</reference>
<proteinExistence type="predicted"/>
<evidence type="ECO:0000313" key="2">
    <source>
        <dbReference type="Proteomes" id="UP000012960"/>
    </source>
</evidence>
<dbReference type="InParanoid" id="A0A804IZ69"/>
<name>A0A804IZ69_MUSAM</name>